<dbReference type="Pfam" id="PF18765">
    <property type="entry name" value="Polbeta"/>
    <property type="match status" value="1"/>
</dbReference>
<evidence type="ECO:0000313" key="2">
    <source>
        <dbReference type="EMBL" id="MFC7322768.1"/>
    </source>
</evidence>
<protein>
    <submittedName>
        <fullName evidence="2">Nucleotidyltransferase domain-containing protein</fullName>
    </submittedName>
</protein>
<sequence length="130" mass="14948">MHGNFIPYMRAFLVEKLDPSFIIMFGSYSNGAERGESDIDLAFCSNQQHSAYKLFLMGQQLADVIEEEVHLVDIRNASFTFRTQIFSRGTVIFSEDERLRMELQMGAYSMYALTNEEQAVISNSINERRA</sequence>
<comment type="caution">
    <text evidence="2">The sequence shown here is derived from an EMBL/GenBank/DDBJ whole genome shotgun (WGS) entry which is preliminary data.</text>
</comment>
<evidence type="ECO:0000259" key="1">
    <source>
        <dbReference type="Pfam" id="PF18765"/>
    </source>
</evidence>
<dbReference type="NCBIfam" id="NF047752">
    <property type="entry name" value="MntA_antitoxin"/>
    <property type="match status" value="1"/>
</dbReference>
<evidence type="ECO:0000313" key="3">
    <source>
        <dbReference type="Proteomes" id="UP001596494"/>
    </source>
</evidence>
<dbReference type="SUPFAM" id="SSF81301">
    <property type="entry name" value="Nucleotidyltransferase"/>
    <property type="match status" value="1"/>
</dbReference>
<dbReference type="InterPro" id="IPR052930">
    <property type="entry name" value="TA_antitoxin_MntA"/>
</dbReference>
<dbReference type="RefSeq" id="WP_289215132.1">
    <property type="nucleotide sequence ID" value="NZ_JAPVRC010000002.1"/>
</dbReference>
<feature type="domain" description="Polymerase beta nucleotidyltransferase" evidence="1">
    <location>
        <begin position="12"/>
        <end position="97"/>
    </location>
</feature>
<dbReference type="CDD" id="cd05403">
    <property type="entry name" value="NT_KNTase_like"/>
    <property type="match status" value="1"/>
</dbReference>
<dbReference type="EMBL" id="JBHTBY010000017">
    <property type="protein sequence ID" value="MFC7322768.1"/>
    <property type="molecule type" value="Genomic_DNA"/>
</dbReference>
<accession>A0ABW2K7I3</accession>
<organism evidence="2 3">
    <name type="scientific">Halobacillus campisalis</name>
    <dbReference type="NCBI Taxonomy" id="435909"/>
    <lineage>
        <taxon>Bacteria</taxon>
        <taxon>Bacillati</taxon>
        <taxon>Bacillota</taxon>
        <taxon>Bacilli</taxon>
        <taxon>Bacillales</taxon>
        <taxon>Bacillaceae</taxon>
        <taxon>Halobacillus</taxon>
    </lineage>
</organism>
<dbReference type="InterPro" id="IPR043519">
    <property type="entry name" value="NT_sf"/>
</dbReference>
<proteinExistence type="predicted"/>
<reference evidence="3" key="1">
    <citation type="journal article" date="2019" name="Int. J. Syst. Evol. Microbiol.">
        <title>The Global Catalogue of Microorganisms (GCM) 10K type strain sequencing project: providing services to taxonomists for standard genome sequencing and annotation.</title>
        <authorList>
            <consortium name="The Broad Institute Genomics Platform"/>
            <consortium name="The Broad Institute Genome Sequencing Center for Infectious Disease"/>
            <person name="Wu L."/>
            <person name="Ma J."/>
        </authorList>
    </citation>
    <scope>NUCLEOTIDE SEQUENCE [LARGE SCALE GENOMIC DNA]</scope>
    <source>
        <strain evidence="3">CCUG 73951</strain>
    </source>
</reference>
<name>A0ABW2K7I3_9BACI</name>
<keyword evidence="3" id="KW-1185">Reference proteome</keyword>
<dbReference type="Proteomes" id="UP001596494">
    <property type="component" value="Unassembled WGS sequence"/>
</dbReference>
<dbReference type="InterPro" id="IPR041633">
    <property type="entry name" value="Polbeta"/>
</dbReference>
<gene>
    <name evidence="2" type="ORF">ACFQMN_18035</name>
</gene>
<dbReference type="PANTHER" id="PTHR43852:SF3">
    <property type="entry name" value="NUCLEOTIDYLTRANSFERASE"/>
    <property type="match status" value="1"/>
</dbReference>
<dbReference type="Gene3D" id="3.30.460.10">
    <property type="entry name" value="Beta Polymerase, domain 2"/>
    <property type="match status" value="1"/>
</dbReference>
<dbReference type="PANTHER" id="PTHR43852">
    <property type="entry name" value="NUCLEOTIDYLTRANSFERASE"/>
    <property type="match status" value="1"/>
</dbReference>